<keyword evidence="4" id="KW-0804">Transcription</keyword>
<feature type="compositionally biased region" description="Polar residues" evidence="6">
    <location>
        <begin position="860"/>
        <end position="881"/>
    </location>
</feature>
<feature type="compositionally biased region" description="Polar residues" evidence="6">
    <location>
        <begin position="100"/>
        <end position="109"/>
    </location>
</feature>
<proteinExistence type="predicted"/>
<keyword evidence="5" id="KW-0539">Nucleus</keyword>
<feature type="domain" description="Xylanolytic transcriptional activator regulatory" evidence="7">
    <location>
        <begin position="332"/>
        <end position="405"/>
    </location>
</feature>
<keyword evidence="1" id="KW-0862">Zinc</keyword>
<reference evidence="9" key="1">
    <citation type="journal article" date="2015" name="Genome Announc.">
        <title>Draft genome sequence of Talaromyces cellulolyticus strain Y-94, a source of lignocellulosic biomass-degrading enzymes.</title>
        <authorList>
            <person name="Fujii T."/>
            <person name="Koike H."/>
            <person name="Sawayama S."/>
            <person name="Yano S."/>
            <person name="Inoue H."/>
        </authorList>
    </citation>
    <scope>NUCLEOTIDE SEQUENCE [LARGE SCALE GENOMIC DNA]</scope>
    <source>
        <strain evidence="9">Y-94</strain>
    </source>
</reference>
<organism evidence="8 9">
    <name type="scientific">Talaromyces pinophilus</name>
    <name type="common">Penicillium pinophilum</name>
    <dbReference type="NCBI Taxonomy" id="128442"/>
    <lineage>
        <taxon>Eukaryota</taxon>
        <taxon>Fungi</taxon>
        <taxon>Dikarya</taxon>
        <taxon>Ascomycota</taxon>
        <taxon>Pezizomycotina</taxon>
        <taxon>Eurotiomycetes</taxon>
        <taxon>Eurotiomycetidae</taxon>
        <taxon>Eurotiales</taxon>
        <taxon>Trichocomaceae</taxon>
        <taxon>Talaromyces</taxon>
        <taxon>Talaromyces sect. Talaromyces</taxon>
    </lineage>
</organism>
<feature type="region of interest" description="Disordered" evidence="6">
    <location>
        <begin position="1"/>
        <end position="49"/>
    </location>
</feature>
<keyword evidence="3" id="KW-0238">DNA-binding</keyword>
<dbReference type="Pfam" id="PF04082">
    <property type="entry name" value="Fungal_trans"/>
    <property type="match status" value="1"/>
</dbReference>
<dbReference type="Proteomes" id="UP000053095">
    <property type="component" value="Unassembled WGS sequence"/>
</dbReference>
<accession>A0A510NUR2</accession>
<dbReference type="InterPro" id="IPR007219">
    <property type="entry name" value="XnlR_reg_dom"/>
</dbReference>
<evidence type="ECO:0000313" key="9">
    <source>
        <dbReference type="Proteomes" id="UP000053095"/>
    </source>
</evidence>
<dbReference type="EMBL" id="DF933814">
    <property type="protein sequence ID" value="GAM35958.1"/>
    <property type="molecule type" value="Genomic_DNA"/>
</dbReference>
<keyword evidence="2" id="KW-0805">Transcription regulation</keyword>
<dbReference type="AlphaFoldDB" id="A0A510NUR2"/>
<evidence type="ECO:0000313" key="8">
    <source>
        <dbReference type="EMBL" id="GAM35958.1"/>
    </source>
</evidence>
<dbReference type="GO" id="GO:0003677">
    <property type="term" value="F:DNA binding"/>
    <property type="evidence" value="ECO:0007669"/>
    <property type="project" value="UniProtKB-KW"/>
</dbReference>
<feature type="region of interest" description="Disordered" evidence="6">
    <location>
        <begin position="63"/>
        <end position="120"/>
    </location>
</feature>
<evidence type="ECO:0000256" key="6">
    <source>
        <dbReference type="SAM" id="MobiDB-lite"/>
    </source>
</evidence>
<gene>
    <name evidence="8" type="ORF">TCE0_018f04685</name>
</gene>
<dbReference type="InterPro" id="IPR052073">
    <property type="entry name" value="Amide_Lactam_Regulators"/>
</dbReference>
<evidence type="ECO:0000256" key="5">
    <source>
        <dbReference type="ARBA" id="ARBA00023242"/>
    </source>
</evidence>
<feature type="compositionally biased region" description="Basic and acidic residues" evidence="6">
    <location>
        <begin position="75"/>
        <end position="89"/>
    </location>
</feature>
<feature type="region of interest" description="Disordered" evidence="6">
    <location>
        <begin position="623"/>
        <end position="727"/>
    </location>
</feature>
<feature type="compositionally biased region" description="Polar residues" evidence="6">
    <location>
        <begin position="716"/>
        <end position="727"/>
    </location>
</feature>
<dbReference type="GO" id="GO:0006351">
    <property type="term" value="P:DNA-templated transcription"/>
    <property type="evidence" value="ECO:0007669"/>
    <property type="project" value="InterPro"/>
</dbReference>
<feature type="compositionally biased region" description="Basic and acidic residues" evidence="6">
    <location>
        <begin position="647"/>
        <end position="658"/>
    </location>
</feature>
<evidence type="ECO:0000256" key="3">
    <source>
        <dbReference type="ARBA" id="ARBA00023125"/>
    </source>
</evidence>
<keyword evidence="9" id="KW-1185">Reference proteome</keyword>
<protein>
    <recommendedName>
        <fullName evidence="7">Xylanolytic transcriptional activator regulatory domain-containing protein</fullName>
    </recommendedName>
</protein>
<feature type="region of interest" description="Disordered" evidence="6">
    <location>
        <begin position="858"/>
        <end position="881"/>
    </location>
</feature>
<dbReference type="CDD" id="cd12148">
    <property type="entry name" value="fungal_TF_MHR"/>
    <property type="match status" value="1"/>
</dbReference>
<evidence type="ECO:0000256" key="2">
    <source>
        <dbReference type="ARBA" id="ARBA00023015"/>
    </source>
</evidence>
<evidence type="ECO:0000259" key="7">
    <source>
        <dbReference type="SMART" id="SM00906"/>
    </source>
</evidence>
<dbReference type="PANTHER" id="PTHR47171">
    <property type="entry name" value="FARA-RELATED"/>
    <property type="match status" value="1"/>
</dbReference>
<evidence type="ECO:0000256" key="1">
    <source>
        <dbReference type="ARBA" id="ARBA00022833"/>
    </source>
</evidence>
<name>A0A510NUR2_TALPI</name>
<sequence>MATDSHMGGQMEQQQEHPSPASSQDRSKSASNNQSQSLAGSSGVPNAGVPCTNCVAFAIECRIPTPKRKKNQQPRNKDNNGDTKNYDQNRDDDDEEESNTPRTQENQVFPANPPISIDGMPANTLAAAVRPNPETNNPGPYNAQIMKPKFTRAPIKEPGRVAYLGESSNLSLLVHDRGFTDVVHYPLPETIRGSRGHLTELDSLEIEILHRRGAFLLPPRELCDELVEAYFKWVAPVVPIVNRNRFMRRYQDPQNPPSLLLLQAILLAGSRVCNNSKLMDQNGSTIPASTTFYKRAKALYDANYEDDRVTLVQALVLMGWYWEGPEDVTKNVFYWSRVAILVAQGSGMHRSVENSQLSRSDKRLWKRIWWTLFTRDRSVAVALGRPININIDDSDVEMLTEDDFIEDEGDVPAQYPPDPVHVQFFLQYVKLCEIMGLVLSQQYSVASKSRRTNAIDLTHSDMALADWLQNCPRAVYWERKNHHFWAALLHSNYYTTLCLLHRAHMPPATASANSYRTEEIAYPSRTIAFQAAGMITSIVEKLQAHNELRYTPAFIVYSLFSALIMHVYQMRSSVPSVVAACQERMTICMQALKDVSKVWLVAKMVHTLFESILGNKVLEERLQKAPGKRHQKNRPSEHDSNLGSIQRKAEPPKRKFDDMDIGLPNGNPTPPVSYERSRPQTPAATPSRELNPMSGQQGGMGALPQMSPNLPKGQDGAQNTGTSRANTPFNPSFSLPATPPDLFLVTRTSPNLSPTLWENFQPDQLFPDGTNFFPTQTNMMDPRMQTANTMGGGNMMMNQQQQQMPTRTMPGAQGSPSLVSAGVHHDMGNLPNAPPPPQPMFNMEGMQNWAGLDAALAGNMDSTSQDDNWSNSSRGNPTAPTTLNVEDWFQFFGINGSFGDLIADPMAG</sequence>
<dbReference type="PANTHER" id="PTHR47171:SF3">
    <property type="entry name" value="FARA-RELATED"/>
    <property type="match status" value="1"/>
</dbReference>
<evidence type="ECO:0000256" key="4">
    <source>
        <dbReference type="ARBA" id="ARBA00023163"/>
    </source>
</evidence>
<feature type="compositionally biased region" description="Polar residues" evidence="6">
    <location>
        <begin position="11"/>
        <end position="44"/>
    </location>
</feature>
<dbReference type="GO" id="GO:0008270">
    <property type="term" value="F:zinc ion binding"/>
    <property type="evidence" value="ECO:0007669"/>
    <property type="project" value="InterPro"/>
</dbReference>
<dbReference type="SMART" id="SM00906">
    <property type="entry name" value="Fungal_trans"/>
    <property type="match status" value="1"/>
</dbReference>